<dbReference type="EMBL" id="LZEU01000001">
    <property type="protein sequence ID" value="MBC9252266.1"/>
    <property type="molecule type" value="Genomic_DNA"/>
</dbReference>
<protein>
    <recommendedName>
        <fullName evidence="4">Lipoprotein</fullName>
    </recommendedName>
</protein>
<dbReference type="Proteomes" id="UP000744555">
    <property type="component" value="Unassembled WGS sequence"/>
</dbReference>
<name>A0ABR7S3Y7_AQUAC</name>
<comment type="caution">
    <text evidence="2">The sequence shown here is derived from an EMBL/GenBank/DDBJ whole genome shotgun (WGS) entry which is preliminary data.</text>
</comment>
<feature type="region of interest" description="Disordered" evidence="1">
    <location>
        <begin position="86"/>
        <end position="118"/>
    </location>
</feature>
<gene>
    <name evidence="2" type="ORF">A9179_18505</name>
</gene>
<organism evidence="2 3">
    <name type="scientific">Aquipseudomonas alcaligenes</name>
    <name type="common">Pseudomonas alcaligenes</name>
    <dbReference type="NCBI Taxonomy" id="43263"/>
    <lineage>
        <taxon>Bacteria</taxon>
        <taxon>Pseudomonadati</taxon>
        <taxon>Pseudomonadota</taxon>
        <taxon>Gammaproteobacteria</taxon>
        <taxon>Pseudomonadales</taxon>
        <taxon>Pseudomonadaceae</taxon>
        <taxon>Aquipseudomonas</taxon>
    </lineage>
</organism>
<dbReference type="PROSITE" id="PS51257">
    <property type="entry name" value="PROKAR_LIPOPROTEIN"/>
    <property type="match status" value="1"/>
</dbReference>
<accession>A0ABR7S3Y7</accession>
<evidence type="ECO:0000256" key="1">
    <source>
        <dbReference type="SAM" id="MobiDB-lite"/>
    </source>
</evidence>
<evidence type="ECO:0000313" key="2">
    <source>
        <dbReference type="EMBL" id="MBC9252266.1"/>
    </source>
</evidence>
<evidence type="ECO:0000313" key="3">
    <source>
        <dbReference type="Proteomes" id="UP000744555"/>
    </source>
</evidence>
<sequence>MSRPIALLCLLLLCGCQSTREQLLAQGYPPAFADGFQDGCSSGREAAGAGSEGFRKAVARYLDERLYASGWDDGFEQCKQQALSAERQRYEDERYDDADDDWQRSKDRALGQALQGTH</sequence>
<dbReference type="RefSeq" id="WP_187807736.1">
    <property type="nucleotide sequence ID" value="NZ_LZEU01000001.1"/>
</dbReference>
<proteinExistence type="predicted"/>
<evidence type="ECO:0008006" key="4">
    <source>
        <dbReference type="Google" id="ProtNLM"/>
    </source>
</evidence>
<keyword evidence="3" id="KW-1185">Reference proteome</keyword>
<reference evidence="2 3" key="1">
    <citation type="submission" date="2016-06" db="EMBL/GenBank/DDBJ databases">
        <authorList>
            <person name="Ramos C."/>
            <person name="Pintado A."/>
            <person name="Crespo-Gomez J.I."/>
        </authorList>
    </citation>
    <scope>NUCLEOTIDE SEQUENCE [LARGE SCALE GENOMIC DNA]</scope>
    <source>
        <strain evidence="2 3">AVO110</strain>
    </source>
</reference>